<feature type="transmembrane region" description="Helical" evidence="7">
    <location>
        <begin position="126"/>
        <end position="149"/>
    </location>
</feature>
<dbReference type="Pfam" id="PF03601">
    <property type="entry name" value="Cons_hypoth698"/>
    <property type="match status" value="1"/>
</dbReference>
<reference evidence="8" key="2">
    <citation type="submission" date="2021-09" db="EMBL/GenBank/DDBJ databases">
        <authorList>
            <person name="Gilroy R."/>
        </authorList>
    </citation>
    <scope>NUCLEOTIDE SEQUENCE</scope>
    <source>
        <strain evidence="8">ChiGjej2B2-19336</strain>
    </source>
</reference>
<feature type="transmembrane region" description="Helical" evidence="7">
    <location>
        <begin position="75"/>
        <end position="92"/>
    </location>
</feature>
<comment type="caution">
    <text evidence="8">The sequence shown here is derived from an EMBL/GenBank/DDBJ whole genome shotgun (WGS) entry which is preliminary data.</text>
</comment>
<protein>
    <submittedName>
        <fullName evidence="8">YeiH family protein</fullName>
    </submittedName>
</protein>
<feature type="transmembrane region" description="Helical" evidence="7">
    <location>
        <begin position="255"/>
        <end position="273"/>
    </location>
</feature>
<dbReference type="Proteomes" id="UP000698963">
    <property type="component" value="Unassembled WGS sequence"/>
</dbReference>
<gene>
    <name evidence="8" type="ORF">K8W16_06845</name>
</gene>
<dbReference type="PANTHER" id="PTHR30106:SF2">
    <property type="entry name" value="UPF0324 INNER MEMBRANE PROTEIN YEIH"/>
    <property type="match status" value="1"/>
</dbReference>
<evidence type="ECO:0000256" key="5">
    <source>
        <dbReference type="ARBA" id="ARBA00022989"/>
    </source>
</evidence>
<evidence type="ECO:0000256" key="2">
    <source>
        <dbReference type="ARBA" id="ARBA00007977"/>
    </source>
</evidence>
<keyword evidence="5 7" id="KW-1133">Transmembrane helix</keyword>
<evidence type="ECO:0000313" key="9">
    <source>
        <dbReference type="Proteomes" id="UP000698963"/>
    </source>
</evidence>
<feature type="transmembrane region" description="Helical" evidence="7">
    <location>
        <begin position="187"/>
        <end position="208"/>
    </location>
</feature>
<keyword evidence="3" id="KW-1003">Cell membrane</keyword>
<evidence type="ECO:0000256" key="4">
    <source>
        <dbReference type="ARBA" id="ARBA00022692"/>
    </source>
</evidence>
<name>A0A921AWU9_9BACT</name>
<evidence type="ECO:0000256" key="6">
    <source>
        <dbReference type="ARBA" id="ARBA00023136"/>
    </source>
</evidence>
<evidence type="ECO:0000256" key="1">
    <source>
        <dbReference type="ARBA" id="ARBA00004651"/>
    </source>
</evidence>
<organism evidence="8 9">
    <name type="scientific">Mailhella massiliensis</name>
    <dbReference type="NCBI Taxonomy" id="1903261"/>
    <lineage>
        <taxon>Bacteria</taxon>
        <taxon>Pseudomonadati</taxon>
        <taxon>Thermodesulfobacteriota</taxon>
        <taxon>Desulfovibrionia</taxon>
        <taxon>Desulfovibrionales</taxon>
        <taxon>Desulfovibrionaceae</taxon>
        <taxon>Mailhella</taxon>
    </lineage>
</organism>
<feature type="transmembrane region" description="Helical" evidence="7">
    <location>
        <begin position="99"/>
        <end position="120"/>
    </location>
</feature>
<feature type="transmembrane region" description="Helical" evidence="7">
    <location>
        <begin position="12"/>
        <end position="35"/>
    </location>
</feature>
<dbReference type="InterPro" id="IPR018383">
    <property type="entry name" value="UPF0324_pro"/>
</dbReference>
<dbReference type="EMBL" id="DYZA01000135">
    <property type="protein sequence ID" value="HJD97345.1"/>
    <property type="molecule type" value="Genomic_DNA"/>
</dbReference>
<evidence type="ECO:0000256" key="7">
    <source>
        <dbReference type="SAM" id="Phobius"/>
    </source>
</evidence>
<dbReference type="RefSeq" id="WP_304122370.1">
    <property type="nucleotide sequence ID" value="NZ_DYZA01000135.1"/>
</dbReference>
<keyword evidence="6 7" id="KW-0472">Membrane</keyword>
<dbReference type="GO" id="GO:0005886">
    <property type="term" value="C:plasma membrane"/>
    <property type="evidence" value="ECO:0007669"/>
    <property type="project" value="UniProtKB-SubCell"/>
</dbReference>
<feature type="transmembrane region" description="Helical" evidence="7">
    <location>
        <begin position="323"/>
        <end position="341"/>
    </location>
</feature>
<keyword evidence="4 7" id="KW-0812">Transmembrane</keyword>
<proteinExistence type="inferred from homology"/>
<feature type="transmembrane region" description="Helical" evidence="7">
    <location>
        <begin position="293"/>
        <end position="311"/>
    </location>
</feature>
<evidence type="ECO:0000313" key="8">
    <source>
        <dbReference type="EMBL" id="HJD97345.1"/>
    </source>
</evidence>
<accession>A0A921AWU9</accession>
<feature type="transmembrane region" description="Helical" evidence="7">
    <location>
        <begin position="353"/>
        <end position="374"/>
    </location>
</feature>
<comment type="similarity">
    <text evidence="2">Belongs to the UPF0324 family.</text>
</comment>
<evidence type="ECO:0000256" key="3">
    <source>
        <dbReference type="ARBA" id="ARBA00022475"/>
    </source>
</evidence>
<comment type="subcellular location">
    <subcellularLocation>
        <location evidence="1">Cell membrane</location>
        <topology evidence="1">Multi-pass membrane protein</topology>
    </subcellularLocation>
</comment>
<sequence length="381" mass="42039">MNVSYEERRRSFLSCLYGTQEVLPGLLAMFFIALFSNNLAGSPNPLTLENLFHWLDNVIGPVNHQPLFQILNSNFVWNPFLMGLVIGNVSGVPDCWKRGLSFIHILMPLGIIMLAPHFVFSHAEKAGLPLILLAFAVMILTASLTLVLGRLLSMDDRHYSTIAGALSTGDPHVAAILMPMLKSKGGQVINALACILLFGLVASFLLPLLGHALDMDDEAFAVLSVFGIGNTGQMFNAAFGYSYEAGHWAHYVEPVRHALMPAGFLFVFFVMFIRARIFRDDETVLATRAHKKLPLFLVVFILVWIAVQFHVVKEPAHLAVFELVKWDFSLAAAALGLSLPLREIARWGLKGLVLTFASGIFRIVLLTLCLLAAAKLNFPLI</sequence>
<dbReference type="AlphaFoldDB" id="A0A921AWU9"/>
<dbReference type="PANTHER" id="PTHR30106">
    <property type="entry name" value="INNER MEMBRANE PROTEIN YEIH-RELATED"/>
    <property type="match status" value="1"/>
</dbReference>
<reference evidence="8" key="1">
    <citation type="journal article" date="2021" name="PeerJ">
        <title>Extensive microbial diversity within the chicken gut microbiome revealed by metagenomics and culture.</title>
        <authorList>
            <person name="Gilroy R."/>
            <person name="Ravi A."/>
            <person name="Getino M."/>
            <person name="Pursley I."/>
            <person name="Horton D.L."/>
            <person name="Alikhan N.F."/>
            <person name="Baker D."/>
            <person name="Gharbi K."/>
            <person name="Hall N."/>
            <person name="Watson M."/>
            <person name="Adriaenssens E.M."/>
            <person name="Foster-Nyarko E."/>
            <person name="Jarju S."/>
            <person name="Secka A."/>
            <person name="Antonio M."/>
            <person name="Oren A."/>
            <person name="Chaudhuri R.R."/>
            <person name="La Ragione R."/>
            <person name="Hildebrand F."/>
            <person name="Pallen M.J."/>
        </authorList>
    </citation>
    <scope>NUCLEOTIDE SEQUENCE</scope>
    <source>
        <strain evidence="8">ChiGjej2B2-19336</strain>
    </source>
</reference>